<dbReference type="EMBL" id="PREZ01000005">
    <property type="protein sequence ID" value="PPA69569.1"/>
    <property type="molecule type" value="Genomic_DNA"/>
</dbReference>
<reference evidence="1 2" key="1">
    <citation type="submission" date="2018-02" db="EMBL/GenBank/DDBJ databases">
        <title>Jeotgalibacillus proteolyticum sp. nov. a protease producing bacterium isolated from ocean sediments of Laizhou Bay.</title>
        <authorList>
            <person name="Li Y."/>
        </authorList>
    </citation>
    <scope>NUCLEOTIDE SEQUENCE [LARGE SCALE GENOMIC DNA]</scope>
    <source>
        <strain evidence="1 2">22-7</strain>
    </source>
</reference>
<proteinExistence type="predicted"/>
<gene>
    <name evidence="1" type="ORF">C4B60_13555</name>
</gene>
<organism evidence="1 2">
    <name type="scientific">Jeotgalibacillus proteolyticus</name>
    <dbReference type="NCBI Taxonomy" id="2082395"/>
    <lineage>
        <taxon>Bacteria</taxon>
        <taxon>Bacillati</taxon>
        <taxon>Bacillota</taxon>
        <taxon>Bacilli</taxon>
        <taxon>Bacillales</taxon>
        <taxon>Caryophanaceae</taxon>
        <taxon>Jeotgalibacillus</taxon>
    </lineage>
</organism>
<dbReference type="RefSeq" id="WP_104058562.1">
    <property type="nucleotide sequence ID" value="NZ_PREZ01000005.1"/>
</dbReference>
<evidence type="ECO:0000313" key="1">
    <source>
        <dbReference type="EMBL" id="PPA69569.1"/>
    </source>
</evidence>
<evidence type="ECO:0000313" key="2">
    <source>
        <dbReference type="Proteomes" id="UP000239047"/>
    </source>
</evidence>
<dbReference type="AlphaFoldDB" id="A0A2S5G9B9"/>
<comment type="caution">
    <text evidence="1">The sequence shown here is derived from an EMBL/GenBank/DDBJ whole genome shotgun (WGS) entry which is preliminary data.</text>
</comment>
<dbReference type="Pfam" id="PF08863">
    <property type="entry name" value="YolD"/>
    <property type="match status" value="1"/>
</dbReference>
<dbReference type="InterPro" id="IPR014962">
    <property type="entry name" value="YolD"/>
</dbReference>
<dbReference type="OrthoDB" id="1644322at2"/>
<dbReference type="Proteomes" id="UP000239047">
    <property type="component" value="Unassembled WGS sequence"/>
</dbReference>
<protein>
    <submittedName>
        <fullName evidence="1">YolD-like family protein</fullName>
    </submittedName>
</protein>
<dbReference type="PANTHER" id="PTHR40051">
    <property type="entry name" value="IG HYPOTHETICAL 15966"/>
    <property type="match status" value="1"/>
</dbReference>
<sequence length="117" mass="13936">MIRDRGKIKWQPAMMLPEYSKLLKKANDDAEKIQKPVIDEQAFQEFEIRIYEAMEYSLLAQFSCFKDGRIHTIKGYVSFIDYNQKHFRIKNENHKVTILPFGELTDVQVLDEQIQHD</sequence>
<accession>A0A2S5G9B9</accession>
<name>A0A2S5G9B9_9BACL</name>
<keyword evidence="2" id="KW-1185">Reference proteome</keyword>
<dbReference type="PANTHER" id="PTHR40051:SF1">
    <property type="entry name" value="YOLD-LIKE FAMILY PROTEIN"/>
    <property type="match status" value="1"/>
</dbReference>